<dbReference type="EMBL" id="CP001699">
    <property type="protein sequence ID" value="ACU61337.1"/>
    <property type="molecule type" value="Genomic_DNA"/>
</dbReference>
<evidence type="ECO:0000313" key="2">
    <source>
        <dbReference type="Proteomes" id="UP000002215"/>
    </source>
</evidence>
<dbReference type="Proteomes" id="UP000002215">
    <property type="component" value="Chromosome"/>
</dbReference>
<reference evidence="1 2" key="2">
    <citation type="journal article" date="2010" name="Stand. Genomic Sci.">
        <title>Complete genome sequence of Chitinophaga pinensis type strain (UQM 2034).</title>
        <authorList>
            <person name="Glavina Del Rio T."/>
            <person name="Abt B."/>
            <person name="Spring S."/>
            <person name="Lapidus A."/>
            <person name="Nolan M."/>
            <person name="Tice H."/>
            <person name="Copeland A."/>
            <person name="Cheng J.F."/>
            <person name="Chen F."/>
            <person name="Bruce D."/>
            <person name="Goodwin L."/>
            <person name="Pitluck S."/>
            <person name="Ivanova N."/>
            <person name="Mavromatis K."/>
            <person name="Mikhailova N."/>
            <person name="Pati A."/>
            <person name="Chen A."/>
            <person name="Palaniappan K."/>
            <person name="Land M."/>
            <person name="Hauser L."/>
            <person name="Chang Y.J."/>
            <person name="Jeffries C.D."/>
            <person name="Chain P."/>
            <person name="Saunders E."/>
            <person name="Detter J.C."/>
            <person name="Brettin T."/>
            <person name="Rohde M."/>
            <person name="Goker M."/>
            <person name="Bristow J."/>
            <person name="Eisen J.A."/>
            <person name="Markowitz V."/>
            <person name="Hugenholtz P."/>
            <person name="Kyrpides N.C."/>
            <person name="Klenk H.P."/>
            <person name="Lucas S."/>
        </authorList>
    </citation>
    <scope>NUCLEOTIDE SEQUENCE [LARGE SCALE GENOMIC DNA]</scope>
    <source>
        <strain evidence="2">ATCC 43595 / DSM 2588 / LMG 13176 / NBRC 15968 / NCIMB 11800 / UQM 2034</strain>
    </source>
</reference>
<dbReference type="AlphaFoldDB" id="A0A979G659"/>
<evidence type="ECO:0000313" key="1">
    <source>
        <dbReference type="EMBL" id="ACU61337.1"/>
    </source>
</evidence>
<name>A0A979G659_CHIPD</name>
<dbReference type="OrthoDB" id="2680392at2"/>
<dbReference type="InterPro" id="IPR024524">
    <property type="entry name" value="DUF3800"/>
</dbReference>
<sequence>MYLMYIDESGDIGLPPSSPTRYFILSAIIIHELRWKDTLKDLVSFRRDLRDKKGLKLKEEIHCTDFINRPGPLVRIKRNDRLDIIKQSIDWLNSQPDLSVFSVVVDKQGRALGYDVFEAAWNVLLMRFENTLSYKNFPGPRNPDDRGIVLSDNTDGGKLRSLIRKMRHFNMIPSMYGTKARNLQLQYVIEDPVLRDSQYSFMHQMNDVVAYCAKQMYEPNSYMRKKGGHNFYKRLSNVSLKVVSRKNSFGIVEI</sequence>
<reference evidence="2" key="1">
    <citation type="submission" date="2009-08" db="EMBL/GenBank/DDBJ databases">
        <title>The complete genome of Chitinophaga pinensis DSM 2588.</title>
        <authorList>
            <consortium name="US DOE Joint Genome Institute (JGI-PGF)"/>
            <person name="Lucas S."/>
            <person name="Copeland A."/>
            <person name="Lapidus A."/>
            <person name="Glavina del Rio T."/>
            <person name="Dalin E."/>
            <person name="Tice H."/>
            <person name="Bruce D."/>
            <person name="Goodwin L."/>
            <person name="Pitluck S."/>
            <person name="Kyrpides N."/>
            <person name="Mavromatis K."/>
            <person name="Ivanova N."/>
            <person name="Mikhailova N."/>
            <person name="Sims D."/>
            <person name="Meinche L."/>
            <person name="Brettin T."/>
            <person name="Detter J.C."/>
            <person name="Han C."/>
            <person name="Larimer F."/>
            <person name="Land M."/>
            <person name="Hauser L."/>
            <person name="Markowitz V."/>
            <person name="Cheng J.-F."/>
            <person name="Hugenholtz P."/>
            <person name="Woyke T."/>
            <person name="Wu D."/>
            <person name="Spring S."/>
            <person name="Klenk H.-P."/>
            <person name="Eisen J.A."/>
        </authorList>
    </citation>
    <scope>NUCLEOTIDE SEQUENCE [LARGE SCALE GENOMIC DNA]</scope>
    <source>
        <strain evidence="2">ATCC 43595 / DSM 2588 / LMG 13176 / NBRC 15968 / NCIMB 11800 / UQM 2034</strain>
    </source>
</reference>
<proteinExistence type="predicted"/>
<evidence type="ECO:0008006" key="3">
    <source>
        <dbReference type="Google" id="ProtNLM"/>
    </source>
</evidence>
<dbReference type="KEGG" id="cpi:Cpin_3875"/>
<dbReference type="RefSeq" id="WP_012791510.1">
    <property type="nucleotide sequence ID" value="NC_013132.1"/>
</dbReference>
<gene>
    <name evidence="1" type="ordered locus">Cpin_3875</name>
</gene>
<dbReference type="Pfam" id="PF12686">
    <property type="entry name" value="DUF3800"/>
    <property type="match status" value="1"/>
</dbReference>
<protein>
    <recommendedName>
        <fullName evidence="3">DUF3800 domain-containing protein</fullName>
    </recommendedName>
</protein>
<organism evidence="1 2">
    <name type="scientific">Chitinophaga pinensis (strain ATCC 43595 / DSM 2588 / LMG 13176 / NBRC 15968 / NCIMB 11800 / UQM 2034)</name>
    <dbReference type="NCBI Taxonomy" id="485918"/>
    <lineage>
        <taxon>Bacteria</taxon>
        <taxon>Pseudomonadati</taxon>
        <taxon>Bacteroidota</taxon>
        <taxon>Chitinophagia</taxon>
        <taxon>Chitinophagales</taxon>
        <taxon>Chitinophagaceae</taxon>
        <taxon>Chitinophaga</taxon>
    </lineage>
</organism>
<accession>A0A979G659</accession>